<feature type="compositionally biased region" description="Pro residues" evidence="5">
    <location>
        <begin position="390"/>
        <end position="400"/>
    </location>
</feature>
<keyword evidence="6" id="KW-0472">Membrane</keyword>
<evidence type="ECO:0000256" key="2">
    <source>
        <dbReference type="ARBA" id="ARBA00022741"/>
    </source>
</evidence>
<feature type="compositionally biased region" description="Low complexity" evidence="5">
    <location>
        <begin position="708"/>
        <end position="739"/>
    </location>
</feature>
<dbReference type="Proteomes" id="UP001589568">
    <property type="component" value="Unassembled WGS sequence"/>
</dbReference>
<feature type="compositionally biased region" description="Pro residues" evidence="5">
    <location>
        <begin position="408"/>
        <end position="429"/>
    </location>
</feature>
<dbReference type="SUPFAM" id="SSF56112">
    <property type="entry name" value="Protein kinase-like (PK-like)"/>
    <property type="match status" value="1"/>
</dbReference>
<dbReference type="InterPro" id="IPR000719">
    <property type="entry name" value="Prot_kinase_dom"/>
</dbReference>
<sequence>MHPLRPGDPERIGAFSIVGLLGEGPRGAVFLGRESEDAPKVAIKLLPAEPESDREPDRYLGAKRVSSSYVARVLDAGYHDDRPYVVREYVEGKSLAETVADGEPLTGDALERVAVGVLTALSAVHLAGLAHRSLTPHNVILGPDGPRVTDAAIGDPVGDAAYQAPEQLEGRPYGPYADVFAWAATIVYAGTGRPPFADREAALNGDPDVGITAEPLRRVLMSALTREVGSRPTTYSALMQVLGDAPKTPDTPAAKPEAAAAAAAAVAPAPAAPAADSSKTDAPTPAAPKPAEPAADGPEPGGPAAETAESGQPEVGEQKPDGPVADASKPNEPVAGEPKAGAPVAAESKAGAPGPQSGGAGGEGPEAPAPRRAPEGPPLEGVTIARLPMPGGPPQGPPMQGPLQGPLQGPPQGPLGPHVPPQGPPPPVPAQGGPLQGMPQGGVPMQGPPQGPPHGPLSGPNLPPQGPPSGPHVPPPHVPGPPLQGTPVPGPGMQGPGMHGPGMQGPQGPGANVPVPHQQGGPESQAPQLQGRPVTPESTMWGPPEADPPQPPAQIRIERSSSPAPRRGLPLALIAAVATVALVAAVGLWGANRYVRLQQVEPASVAQENTDGIPTPSGTATGPAPQGTDPANPQATAEATVPWAASNDTNDVGPLVLPTEWSSATPDVPELTTAPTTPSALPTTPVVVPTQPPATVTKRAQPTKKQQKTQAPKPKATVTKTVQPTPKPTKTTPKAPVKTPTKRPDPTPTQEPEPQPTKTTAKPQPTKTTAKPAAPVKNPYTAAQVCGSGFSVQRSASFSGGVTYQLWNNSTGQNCAVTIKTADVGKSTSMGVTLEAQGGGSQSDNGSFEYYAGPVKVSAKGKCVRISGYVGSGSTSTGWANCG</sequence>
<keyword evidence="1" id="KW-0808">Transferase</keyword>
<keyword evidence="6" id="KW-1133">Transmembrane helix</keyword>
<keyword evidence="2" id="KW-0547">Nucleotide-binding</keyword>
<accession>A0ABV5NEV7</accession>
<feature type="compositionally biased region" description="Pro residues" evidence="5">
    <location>
        <begin position="746"/>
        <end position="755"/>
    </location>
</feature>
<feature type="region of interest" description="Disordered" evidence="5">
    <location>
        <begin position="606"/>
        <end position="775"/>
    </location>
</feature>
<dbReference type="GO" id="GO:0016301">
    <property type="term" value="F:kinase activity"/>
    <property type="evidence" value="ECO:0007669"/>
    <property type="project" value="UniProtKB-KW"/>
</dbReference>
<dbReference type="SMART" id="SM00220">
    <property type="entry name" value="S_TKc"/>
    <property type="match status" value="1"/>
</dbReference>
<feature type="compositionally biased region" description="Low complexity" evidence="5">
    <location>
        <begin position="292"/>
        <end position="308"/>
    </location>
</feature>
<evidence type="ECO:0000256" key="3">
    <source>
        <dbReference type="ARBA" id="ARBA00022777"/>
    </source>
</evidence>
<feature type="compositionally biased region" description="Gly residues" evidence="5">
    <location>
        <begin position="492"/>
        <end position="508"/>
    </location>
</feature>
<evidence type="ECO:0000256" key="5">
    <source>
        <dbReference type="SAM" id="MobiDB-lite"/>
    </source>
</evidence>
<keyword evidence="4" id="KW-0067">ATP-binding</keyword>
<name>A0ABV5NEV7_9ACTN</name>
<dbReference type="PANTHER" id="PTHR43289:SF34">
    <property type="entry name" value="SERINE_THREONINE-PROTEIN KINASE YBDM-RELATED"/>
    <property type="match status" value="1"/>
</dbReference>
<evidence type="ECO:0000256" key="1">
    <source>
        <dbReference type="ARBA" id="ARBA00022679"/>
    </source>
</evidence>
<feature type="compositionally biased region" description="Low complexity" evidence="5">
    <location>
        <begin position="430"/>
        <end position="445"/>
    </location>
</feature>
<reference evidence="8 9" key="1">
    <citation type="submission" date="2024-09" db="EMBL/GenBank/DDBJ databases">
        <authorList>
            <person name="Sun Q."/>
            <person name="Mori K."/>
        </authorList>
    </citation>
    <scope>NUCLEOTIDE SEQUENCE [LARGE SCALE GENOMIC DNA]</scope>
    <source>
        <strain evidence="8 9">JCM 3324</strain>
    </source>
</reference>
<evidence type="ECO:0000259" key="7">
    <source>
        <dbReference type="PROSITE" id="PS50011"/>
    </source>
</evidence>
<dbReference type="Gene3D" id="1.10.510.10">
    <property type="entry name" value="Transferase(Phosphotransferase) domain 1"/>
    <property type="match status" value="1"/>
</dbReference>
<comment type="caution">
    <text evidence="8">The sequence shown here is derived from an EMBL/GenBank/DDBJ whole genome shotgun (WGS) entry which is preliminary data.</text>
</comment>
<dbReference type="RefSeq" id="WP_379482647.1">
    <property type="nucleotide sequence ID" value="NZ_JBHMCF010000003.1"/>
</dbReference>
<dbReference type="CDD" id="cd14014">
    <property type="entry name" value="STKc_PknB_like"/>
    <property type="match status" value="1"/>
</dbReference>
<evidence type="ECO:0000313" key="9">
    <source>
        <dbReference type="Proteomes" id="UP001589568"/>
    </source>
</evidence>
<dbReference type="PROSITE" id="PS50011">
    <property type="entry name" value="PROTEIN_KINASE_DOM"/>
    <property type="match status" value="1"/>
</dbReference>
<dbReference type="EMBL" id="JBHMCF010000003">
    <property type="protein sequence ID" value="MFB9468805.1"/>
    <property type="molecule type" value="Genomic_DNA"/>
</dbReference>
<keyword evidence="9" id="KW-1185">Reference proteome</keyword>
<evidence type="ECO:0000313" key="8">
    <source>
        <dbReference type="EMBL" id="MFB9468805.1"/>
    </source>
</evidence>
<keyword evidence="3 8" id="KW-0418">Kinase</keyword>
<dbReference type="Gene3D" id="3.30.200.20">
    <property type="entry name" value="Phosphorylase Kinase, domain 1"/>
    <property type="match status" value="1"/>
</dbReference>
<feature type="domain" description="Protein kinase" evidence="7">
    <location>
        <begin position="15"/>
        <end position="242"/>
    </location>
</feature>
<dbReference type="Pfam" id="PF00069">
    <property type="entry name" value="Pkinase"/>
    <property type="match status" value="1"/>
</dbReference>
<feature type="compositionally biased region" description="Low complexity" evidence="5">
    <location>
        <begin position="270"/>
        <end position="284"/>
    </location>
</feature>
<feature type="region of interest" description="Disordered" evidence="5">
    <location>
        <begin position="270"/>
        <end position="565"/>
    </location>
</feature>
<evidence type="ECO:0000256" key="4">
    <source>
        <dbReference type="ARBA" id="ARBA00022840"/>
    </source>
</evidence>
<feature type="compositionally biased region" description="Low complexity" evidence="5">
    <location>
        <begin position="756"/>
        <end position="775"/>
    </location>
</feature>
<protein>
    <submittedName>
        <fullName evidence="8">Protein kinase</fullName>
    </submittedName>
</protein>
<dbReference type="PANTHER" id="PTHR43289">
    <property type="entry name" value="MITOGEN-ACTIVATED PROTEIN KINASE KINASE KINASE 20-RELATED"/>
    <property type="match status" value="1"/>
</dbReference>
<dbReference type="InterPro" id="IPR011009">
    <property type="entry name" value="Kinase-like_dom_sf"/>
</dbReference>
<feature type="compositionally biased region" description="Pro residues" evidence="5">
    <location>
        <begin position="446"/>
        <end position="490"/>
    </location>
</feature>
<evidence type="ECO:0000256" key="6">
    <source>
        <dbReference type="SAM" id="Phobius"/>
    </source>
</evidence>
<feature type="compositionally biased region" description="Low complexity" evidence="5">
    <location>
        <begin position="612"/>
        <end position="631"/>
    </location>
</feature>
<proteinExistence type="predicted"/>
<organism evidence="8 9">
    <name type="scientific">Nonomuraea salmonea</name>
    <dbReference type="NCBI Taxonomy" id="46181"/>
    <lineage>
        <taxon>Bacteria</taxon>
        <taxon>Bacillati</taxon>
        <taxon>Actinomycetota</taxon>
        <taxon>Actinomycetes</taxon>
        <taxon>Streptosporangiales</taxon>
        <taxon>Streptosporangiaceae</taxon>
        <taxon>Nonomuraea</taxon>
    </lineage>
</organism>
<feature type="transmembrane region" description="Helical" evidence="6">
    <location>
        <begin position="569"/>
        <end position="589"/>
    </location>
</feature>
<gene>
    <name evidence="8" type="ORF">ACFFR3_04765</name>
</gene>
<keyword evidence="6" id="KW-0812">Transmembrane</keyword>
<feature type="compositionally biased region" description="Low complexity" evidence="5">
    <location>
        <begin position="672"/>
        <end position="700"/>
    </location>
</feature>